<dbReference type="InterPro" id="IPR032675">
    <property type="entry name" value="LRR_dom_sf"/>
</dbReference>
<gene>
    <name evidence="1" type="ORF">AAF712_012303</name>
</gene>
<reference evidence="1 2" key="1">
    <citation type="submission" date="2024-05" db="EMBL/GenBank/DDBJ databases">
        <title>A draft genome resource for the thread blight pathogen Marasmius tenuissimus strain MS-2.</title>
        <authorList>
            <person name="Yulfo-Soto G.E."/>
            <person name="Baruah I.K."/>
            <person name="Amoako-Attah I."/>
            <person name="Bukari Y."/>
            <person name="Meinhardt L.W."/>
            <person name="Bailey B.A."/>
            <person name="Cohen S.P."/>
        </authorList>
    </citation>
    <scope>NUCLEOTIDE SEQUENCE [LARGE SCALE GENOMIC DNA]</scope>
    <source>
        <strain evidence="1 2">MS-2</strain>
    </source>
</reference>
<dbReference type="EMBL" id="JBBXMP010000157">
    <property type="protein sequence ID" value="KAL0060908.1"/>
    <property type="molecule type" value="Genomic_DNA"/>
</dbReference>
<dbReference type="SUPFAM" id="SSF52047">
    <property type="entry name" value="RNI-like"/>
    <property type="match status" value="1"/>
</dbReference>
<protein>
    <recommendedName>
        <fullName evidence="3">F-box domain-containing protein</fullName>
    </recommendedName>
</protein>
<dbReference type="PANTHER" id="PTHR38926:SF72">
    <property type="entry name" value="IM:7136021-RELATED"/>
    <property type="match status" value="1"/>
</dbReference>
<dbReference type="Gene3D" id="3.80.10.10">
    <property type="entry name" value="Ribonuclease Inhibitor"/>
    <property type="match status" value="1"/>
</dbReference>
<organism evidence="1 2">
    <name type="scientific">Marasmius tenuissimus</name>
    <dbReference type="NCBI Taxonomy" id="585030"/>
    <lineage>
        <taxon>Eukaryota</taxon>
        <taxon>Fungi</taxon>
        <taxon>Dikarya</taxon>
        <taxon>Basidiomycota</taxon>
        <taxon>Agaricomycotina</taxon>
        <taxon>Agaricomycetes</taxon>
        <taxon>Agaricomycetidae</taxon>
        <taxon>Agaricales</taxon>
        <taxon>Marasmiineae</taxon>
        <taxon>Marasmiaceae</taxon>
        <taxon>Marasmius</taxon>
    </lineage>
</organism>
<evidence type="ECO:0000313" key="1">
    <source>
        <dbReference type="EMBL" id="KAL0060908.1"/>
    </source>
</evidence>
<evidence type="ECO:0008006" key="3">
    <source>
        <dbReference type="Google" id="ProtNLM"/>
    </source>
</evidence>
<dbReference type="Gene3D" id="1.20.1280.50">
    <property type="match status" value="1"/>
</dbReference>
<proteinExistence type="predicted"/>
<dbReference type="PANTHER" id="PTHR38926">
    <property type="entry name" value="F-BOX DOMAIN CONTAINING PROTEIN, EXPRESSED"/>
    <property type="match status" value="1"/>
</dbReference>
<evidence type="ECO:0000313" key="2">
    <source>
        <dbReference type="Proteomes" id="UP001437256"/>
    </source>
</evidence>
<keyword evidence="2" id="KW-1185">Reference proteome</keyword>
<sequence length="561" mass="63316">MGTQFSSPPLPHEILSKIFIYAKSDNTFDELAPQWVAGMVSRRWRDVSLGTPQLWNTVKVMPSRDQPRERRRSIREYDAMLEVALRRSGGRILHVDVDVTNFDPAGFRDFLTILFTTSDNWKTLALRNAHYKSRPEWEIEWDTSGFPSLQAITIDDLGTFTQSQRLLLALENSPKLESVALFRREFHPFDTSPNLPSLPYQQLTLLEVDPPQEPWCLQALERCEKLSTLILRRDVVLALDAIRPSSPITLPAVRCLQLSLNGNSDARSHSSSYNILNLLSLPSLTEISVSEGDNSTGSSLIDTLIHLIDRSPSCSISLQSISIRDIALSDHTIERLLSKTPNVTRLSLHGLLFPRMFTSLASLPNLRHLTVSQSDKYGAFPSSSTVAAITDVMGTLESLHLNIHTNSIDRGPVEKLRRKARVIHPRLDVSVDYLPDSEVPGIDSDSDSSGLCEIASGQPRYRSRRLRTPVVQLHTRVEPVVDLIRRFVEMEEMEPLPVEEIAESLPLLDDILTVVDDFDVDYSDCADDLHYLQSFVDWDAYPWNVVPHIQGKLAGLLEWLQ</sequence>
<name>A0ABR2ZHS3_9AGAR</name>
<accession>A0ABR2ZHS3</accession>
<comment type="caution">
    <text evidence="1">The sequence shown here is derived from an EMBL/GenBank/DDBJ whole genome shotgun (WGS) entry which is preliminary data.</text>
</comment>
<dbReference type="Proteomes" id="UP001437256">
    <property type="component" value="Unassembled WGS sequence"/>
</dbReference>